<keyword evidence="3" id="KW-1185">Reference proteome</keyword>
<name>A0ABP3MKL5_SACER</name>
<accession>A0ABP3MKL5</accession>
<dbReference type="EMBL" id="BAAAGS010000011">
    <property type="protein sequence ID" value="GAA0522227.1"/>
    <property type="molecule type" value="Genomic_DNA"/>
</dbReference>
<protein>
    <recommendedName>
        <fullName evidence="4">DUF5872 domain-containing protein</fullName>
    </recommendedName>
</protein>
<evidence type="ECO:0000313" key="2">
    <source>
        <dbReference type="EMBL" id="GAA0522227.1"/>
    </source>
</evidence>
<feature type="compositionally biased region" description="Basic and acidic residues" evidence="1">
    <location>
        <begin position="65"/>
        <end position="77"/>
    </location>
</feature>
<feature type="compositionally biased region" description="Basic and acidic residues" evidence="1">
    <location>
        <begin position="86"/>
        <end position="101"/>
    </location>
</feature>
<gene>
    <name evidence="2" type="ORF">GCM10009533_21720</name>
</gene>
<dbReference type="Proteomes" id="UP001500729">
    <property type="component" value="Unassembled WGS sequence"/>
</dbReference>
<reference evidence="3" key="1">
    <citation type="journal article" date="2019" name="Int. J. Syst. Evol. Microbiol.">
        <title>The Global Catalogue of Microorganisms (GCM) 10K type strain sequencing project: providing services to taxonomists for standard genome sequencing and annotation.</title>
        <authorList>
            <consortium name="The Broad Institute Genomics Platform"/>
            <consortium name="The Broad Institute Genome Sequencing Center for Infectious Disease"/>
            <person name="Wu L."/>
            <person name="Ma J."/>
        </authorList>
    </citation>
    <scope>NUCLEOTIDE SEQUENCE [LARGE SCALE GENOMIC DNA]</scope>
    <source>
        <strain evidence="3">JCM 10303</strain>
    </source>
</reference>
<feature type="compositionally biased region" description="Basic and acidic residues" evidence="1">
    <location>
        <begin position="108"/>
        <end position="122"/>
    </location>
</feature>
<feature type="compositionally biased region" description="Basic and acidic residues" evidence="1">
    <location>
        <begin position="1"/>
        <end position="29"/>
    </location>
</feature>
<evidence type="ECO:0000313" key="3">
    <source>
        <dbReference type="Proteomes" id="UP001500729"/>
    </source>
</evidence>
<proteinExistence type="predicted"/>
<evidence type="ECO:0008006" key="4">
    <source>
        <dbReference type="Google" id="ProtNLM"/>
    </source>
</evidence>
<organism evidence="2 3">
    <name type="scientific">Saccharopolyspora erythraea</name>
    <name type="common">Streptomyces erythraeus</name>
    <dbReference type="NCBI Taxonomy" id="1836"/>
    <lineage>
        <taxon>Bacteria</taxon>
        <taxon>Bacillati</taxon>
        <taxon>Actinomycetota</taxon>
        <taxon>Actinomycetes</taxon>
        <taxon>Pseudonocardiales</taxon>
        <taxon>Pseudonocardiaceae</taxon>
        <taxon>Saccharopolyspora</taxon>
    </lineage>
</organism>
<feature type="region of interest" description="Disordered" evidence="1">
    <location>
        <begin position="1"/>
        <end position="188"/>
    </location>
</feature>
<comment type="caution">
    <text evidence="2">The sequence shown here is derived from an EMBL/GenBank/DDBJ whole genome shotgun (WGS) entry which is preliminary data.</text>
</comment>
<sequence>MGKKASDYRADYTDPQLRERLKERIKASDKGGAPGRWSARKSQLLAQEYERQGGGYRHPQRRSRSQRDLRRWTEQDWRTASGGTRARGEHGTDRYLPREAWEELTPQQRRETRQAKRRDDRRGRQHSANPPAARAARKAAELDGLPAAEAVKQARKLSPQQARRAREHESSHKGRKTVLRQLDKQIDR</sequence>
<dbReference type="RefSeq" id="WP_009950834.1">
    <property type="nucleotide sequence ID" value="NZ_BAAAGS010000011.1"/>
</dbReference>
<evidence type="ECO:0000256" key="1">
    <source>
        <dbReference type="SAM" id="MobiDB-lite"/>
    </source>
</evidence>